<reference evidence="1 2" key="1">
    <citation type="submission" date="2007-09" db="EMBL/GenBank/DDBJ databases">
        <title>Draft genome sequence of Faecalibacterium prausnitzii M21/2.</title>
        <authorList>
            <person name="Sudarsanam P."/>
            <person name="Ley R."/>
            <person name="Guruge J."/>
            <person name="Turnbaugh P.J."/>
            <person name="Mahowald M."/>
            <person name="Liep D."/>
            <person name="Gordon J."/>
        </authorList>
    </citation>
    <scope>NUCLEOTIDE SEQUENCE [LARGE SCALE GENOMIC DNA]</scope>
    <source>
        <strain evidence="1 2">M21/2</strain>
    </source>
</reference>
<evidence type="ECO:0000313" key="2">
    <source>
        <dbReference type="Proteomes" id="UP000005945"/>
    </source>
</evidence>
<comment type="caution">
    <text evidence="1">The sequence shown here is derived from an EMBL/GenBank/DDBJ whole genome shotgun (WGS) entry which is preliminary data.</text>
</comment>
<reference evidence="1 2" key="2">
    <citation type="submission" date="2007-09" db="EMBL/GenBank/DDBJ databases">
        <authorList>
            <person name="Fulton L."/>
            <person name="Clifton S."/>
            <person name="Fulton B."/>
            <person name="Xu J."/>
            <person name="Minx P."/>
            <person name="Pepin K.H."/>
            <person name="Johnson M."/>
            <person name="Thiruvilangam P."/>
            <person name="Bhonagiri V."/>
            <person name="Nash W.E."/>
            <person name="Mardis E.R."/>
            <person name="Wilson R.K."/>
        </authorList>
    </citation>
    <scope>NUCLEOTIDE SEQUENCE [LARGE SCALE GENOMIC DNA]</scope>
    <source>
        <strain evidence="1 2">M21/2</strain>
    </source>
</reference>
<dbReference type="AlphaFoldDB" id="A8SFH6"/>
<protein>
    <submittedName>
        <fullName evidence="1">Uncharacterized protein</fullName>
    </submittedName>
</protein>
<proteinExistence type="predicted"/>
<accession>A8SFH6</accession>
<name>A8SFH6_9FIRM</name>
<dbReference type="Proteomes" id="UP000005945">
    <property type="component" value="Unassembled WGS sequence"/>
</dbReference>
<evidence type="ECO:0000313" key="1">
    <source>
        <dbReference type="EMBL" id="EDP19970.1"/>
    </source>
</evidence>
<dbReference type="HOGENOM" id="CLU_2990045_0_0_9"/>
<sequence>MTEVHTCLEKLLHRNDCHNKIPPDIVLPPHTVICTVHRVPADCPQPKRAQKGIVMRV</sequence>
<dbReference type="EMBL" id="ABED02000029">
    <property type="protein sequence ID" value="EDP19970.1"/>
    <property type="molecule type" value="Genomic_DNA"/>
</dbReference>
<organism evidence="1 2">
    <name type="scientific">Faecalibacterium prausnitzii M21/2</name>
    <dbReference type="NCBI Taxonomy" id="411485"/>
    <lineage>
        <taxon>Bacteria</taxon>
        <taxon>Bacillati</taxon>
        <taxon>Bacillota</taxon>
        <taxon>Clostridia</taxon>
        <taxon>Eubacteriales</taxon>
        <taxon>Oscillospiraceae</taxon>
        <taxon>Faecalibacterium</taxon>
    </lineage>
</organism>
<gene>
    <name evidence="1" type="ORF">FAEPRAM212_02753</name>
</gene>